<dbReference type="Proteomes" id="UP000801492">
    <property type="component" value="Unassembled WGS sequence"/>
</dbReference>
<dbReference type="EMBL" id="VTPC01090099">
    <property type="protein sequence ID" value="KAF2884863.1"/>
    <property type="molecule type" value="Genomic_DNA"/>
</dbReference>
<protein>
    <submittedName>
        <fullName evidence="1">Uncharacterized protein</fullName>
    </submittedName>
</protein>
<organism evidence="1 2">
    <name type="scientific">Ignelater luminosus</name>
    <name type="common">Cucubano</name>
    <name type="synonym">Pyrophorus luminosus</name>
    <dbReference type="NCBI Taxonomy" id="2038154"/>
    <lineage>
        <taxon>Eukaryota</taxon>
        <taxon>Metazoa</taxon>
        <taxon>Ecdysozoa</taxon>
        <taxon>Arthropoda</taxon>
        <taxon>Hexapoda</taxon>
        <taxon>Insecta</taxon>
        <taxon>Pterygota</taxon>
        <taxon>Neoptera</taxon>
        <taxon>Endopterygota</taxon>
        <taxon>Coleoptera</taxon>
        <taxon>Polyphaga</taxon>
        <taxon>Elateriformia</taxon>
        <taxon>Elateroidea</taxon>
        <taxon>Elateridae</taxon>
        <taxon>Agrypninae</taxon>
        <taxon>Pyrophorini</taxon>
        <taxon>Ignelater</taxon>
    </lineage>
</organism>
<proteinExistence type="predicted"/>
<gene>
    <name evidence="1" type="ORF">ILUMI_21310</name>
</gene>
<name>A0A8K0G401_IGNLU</name>
<sequence length="256" mass="29703">MSNSESENDVPRKKRTKGIVNASAYKRNIIKTSRVKGKEYVSHSGKQVPVVKTGDDYVLKYFLSLESKNIQDTFLQNLIEKKKVNTRRKKATDRNRNGLSEDENIEEVGQNNSQQDFWKVSFFDYFVKFNGKRFKVYKKAFVSLHVKKQYLDDRLNVKSNVQNFYDNPDLKVISLDVLKSTFARLAKLSVKLKDALLCDNSKKAVVAEMMVHKQKARKFYTAMKDAQENQNETVAVLHFDYMQNLPLPAIPVQEIF</sequence>
<comment type="caution">
    <text evidence="1">The sequence shown here is derived from an EMBL/GenBank/DDBJ whole genome shotgun (WGS) entry which is preliminary data.</text>
</comment>
<accession>A0A8K0G401</accession>
<keyword evidence="2" id="KW-1185">Reference proteome</keyword>
<dbReference type="AlphaFoldDB" id="A0A8K0G401"/>
<evidence type="ECO:0000313" key="2">
    <source>
        <dbReference type="Proteomes" id="UP000801492"/>
    </source>
</evidence>
<dbReference type="OrthoDB" id="7475343at2759"/>
<reference evidence="1" key="1">
    <citation type="submission" date="2019-08" db="EMBL/GenBank/DDBJ databases">
        <title>The genome of the North American firefly Photinus pyralis.</title>
        <authorList>
            <consortium name="Photinus pyralis genome working group"/>
            <person name="Fallon T.R."/>
            <person name="Sander Lower S.E."/>
            <person name="Weng J.-K."/>
        </authorList>
    </citation>
    <scope>NUCLEOTIDE SEQUENCE</scope>
    <source>
        <strain evidence="1">TRF0915ILg1</strain>
        <tissue evidence="1">Whole body</tissue>
    </source>
</reference>
<evidence type="ECO:0000313" key="1">
    <source>
        <dbReference type="EMBL" id="KAF2884863.1"/>
    </source>
</evidence>